<keyword evidence="2" id="KW-1185">Reference proteome</keyword>
<dbReference type="PANTHER" id="PTHR31549">
    <property type="entry name" value="PROTEIN, PUTATIVE (DUF247)-RELATED-RELATED"/>
    <property type="match status" value="1"/>
</dbReference>
<name>A0AAP0NHT1_LIQFO</name>
<protein>
    <submittedName>
        <fullName evidence="1">Uncharacterized protein</fullName>
    </submittedName>
</protein>
<dbReference type="AlphaFoldDB" id="A0AAP0NHT1"/>
<dbReference type="EMBL" id="JBBPBK010000013">
    <property type="protein sequence ID" value="KAK9272391.1"/>
    <property type="molecule type" value="Genomic_DNA"/>
</dbReference>
<organism evidence="1 2">
    <name type="scientific">Liquidambar formosana</name>
    <name type="common">Formosan gum</name>
    <dbReference type="NCBI Taxonomy" id="63359"/>
    <lineage>
        <taxon>Eukaryota</taxon>
        <taxon>Viridiplantae</taxon>
        <taxon>Streptophyta</taxon>
        <taxon>Embryophyta</taxon>
        <taxon>Tracheophyta</taxon>
        <taxon>Spermatophyta</taxon>
        <taxon>Magnoliopsida</taxon>
        <taxon>eudicotyledons</taxon>
        <taxon>Gunneridae</taxon>
        <taxon>Pentapetalae</taxon>
        <taxon>Saxifragales</taxon>
        <taxon>Altingiaceae</taxon>
        <taxon>Liquidambar</taxon>
    </lineage>
</organism>
<proteinExistence type="predicted"/>
<evidence type="ECO:0000313" key="2">
    <source>
        <dbReference type="Proteomes" id="UP001415857"/>
    </source>
</evidence>
<dbReference type="InterPro" id="IPR004158">
    <property type="entry name" value="DUF247_pln"/>
</dbReference>
<reference evidence="1 2" key="1">
    <citation type="journal article" date="2024" name="Plant J.">
        <title>Genome sequences and population genomics reveal climatic adaptation and genomic divergence between two closely related sweetgum species.</title>
        <authorList>
            <person name="Xu W.Q."/>
            <person name="Ren C.Q."/>
            <person name="Zhang X.Y."/>
            <person name="Comes H.P."/>
            <person name="Liu X.H."/>
            <person name="Li Y.G."/>
            <person name="Kettle C.J."/>
            <person name="Jalonen R."/>
            <person name="Gaisberger H."/>
            <person name="Ma Y.Z."/>
            <person name="Qiu Y.X."/>
        </authorList>
    </citation>
    <scope>NUCLEOTIDE SEQUENCE [LARGE SCALE GENOMIC DNA]</scope>
    <source>
        <strain evidence="1">Hangzhou</strain>
    </source>
</reference>
<dbReference type="Pfam" id="PF03140">
    <property type="entry name" value="DUF247"/>
    <property type="match status" value="1"/>
</dbReference>
<accession>A0AAP0NHT1</accession>
<dbReference type="Proteomes" id="UP001415857">
    <property type="component" value="Unassembled WGS sequence"/>
</dbReference>
<dbReference type="PANTHER" id="PTHR31549:SF288">
    <property type="match status" value="1"/>
</dbReference>
<comment type="caution">
    <text evidence="1">The sequence shown here is derived from an EMBL/GenBank/DDBJ whole genome shotgun (WGS) entry which is preliminary data.</text>
</comment>
<evidence type="ECO:0000313" key="1">
    <source>
        <dbReference type="EMBL" id="KAK9272391.1"/>
    </source>
</evidence>
<gene>
    <name evidence="1" type="ORF">L1049_002763</name>
</gene>
<sequence>MSRLISQPRDVTFLCSDGIITNFFQNDQSVASLFNALGRSDLINVRDSHLSKHVKEVESYYSSNWATMMRNHFSSPWSFLAVFSAAFARYCWRICDPGQRGEVHLVST</sequence>